<dbReference type="Proteomes" id="UP000229366">
    <property type="component" value="Unassembled WGS sequence"/>
</dbReference>
<keyword evidence="3" id="KW-1185">Reference proteome</keyword>
<proteinExistence type="predicted"/>
<gene>
    <name evidence="2" type="ORF">B0G85_1257</name>
</gene>
<sequence length="169" mass="19421">MISPTHDELLILESLRAHRRKHRQRINKTATSHFQEIPIQLTVGQKISDAVARTVGSWRFIIGQSICIFAWILYNALFGASPWDPYPFILLNLMLSFQAAYTAPVIMMSQNRLSEVDRQQASSDFEINIKAELEIELLHQKIDMLKEKELLALTKAVEALSIKIESYRP</sequence>
<dbReference type="OrthoDB" id="9795736at2"/>
<keyword evidence="1" id="KW-0472">Membrane</keyword>
<organism evidence="2 3">
    <name type="scientific">Polynucleobacter brandtiae</name>
    <dbReference type="NCBI Taxonomy" id="1938816"/>
    <lineage>
        <taxon>Bacteria</taxon>
        <taxon>Pseudomonadati</taxon>
        <taxon>Pseudomonadota</taxon>
        <taxon>Betaproteobacteria</taxon>
        <taxon>Burkholderiales</taxon>
        <taxon>Burkholderiaceae</taxon>
        <taxon>Polynucleobacter</taxon>
    </lineage>
</organism>
<protein>
    <submittedName>
        <fullName evidence="2">Putative membrane protein</fullName>
    </submittedName>
</protein>
<dbReference type="EMBL" id="PGTX01000003">
    <property type="protein sequence ID" value="PJI79155.1"/>
    <property type="molecule type" value="Genomic_DNA"/>
</dbReference>
<dbReference type="Pfam" id="PF06210">
    <property type="entry name" value="DUF1003"/>
    <property type="match status" value="1"/>
</dbReference>
<feature type="transmembrane region" description="Helical" evidence="1">
    <location>
        <begin position="56"/>
        <end position="74"/>
    </location>
</feature>
<dbReference type="PANTHER" id="PTHR41386">
    <property type="entry name" value="INTEGRAL MEMBRANE PROTEIN-RELATED"/>
    <property type="match status" value="1"/>
</dbReference>
<evidence type="ECO:0000256" key="1">
    <source>
        <dbReference type="SAM" id="Phobius"/>
    </source>
</evidence>
<keyword evidence="1" id="KW-0812">Transmembrane</keyword>
<dbReference type="AlphaFoldDB" id="A0A2M8VPQ0"/>
<accession>A0A2M8VPQ0</accession>
<name>A0A2M8VPQ0_9BURK</name>
<dbReference type="InterPro" id="IPR010406">
    <property type="entry name" value="DUF1003"/>
</dbReference>
<feature type="transmembrane region" description="Helical" evidence="1">
    <location>
        <begin position="86"/>
        <end position="108"/>
    </location>
</feature>
<comment type="caution">
    <text evidence="2">The sequence shown here is derived from an EMBL/GenBank/DDBJ whole genome shotgun (WGS) entry which is preliminary data.</text>
</comment>
<evidence type="ECO:0000313" key="2">
    <source>
        <dbReference type="EMBL" id="PJI79155.1"/>
    </source>
</evidence>
<keyword evidence="1" id="KW-1133">Transmembrane helix</keyword>
<dbReference type="PANTHER" id="PTHR41386:SF1">
    <property type="entry name" value="MEMBRANE PROTEIN"/>
    <property type="match status" value="1"/>
</dbReference>
<dbReference type="RefSeq" id="WP_100379594.1">
    <property type="nucleotide sequence ID" value="NZ_CBCSBW010000003.1"/>
</dbReference>
<evidence type="ECO:0000313" key="3">
    <source>
        <dbReference type="Proteomes" id="UP000229366"/>
    </source>
</evidence>
<reference evidence="2 3" key="1">
    <citation type="submission" date="2017-11" db="EMBL/GenBank/DDBJ databases">
        <title>Genomic Encyclopedia of Type Strains, Phase III (KMG-III): the genomes of soil and plant-associated and newly described type strains.</title>
        <authorList>
            <person name="Whitman W."/>
        </authorList>
    </citation>
    <scope>NUCLEOTIDE SEQUENCE [LARGE SCALE GENOMIC DNA]</scope>
    <source>
        <strain evidence="2 3">UB-Domo-W1</strain>
    </source>
</reference>